<feature type="region of interest" description="Disordered" evidence="1">
    <location>
        <begin position="1"/>
        <end position="156"/>
    </location>
</feature>
<feature type="compositionally biased region" description="Basic and acidic residues" evidence="1">
    <location>
        <begin position="139"/>
        <end position="156"/>
    </location>
</feature>
<name>A0ABM1E8N5_PRICU</name>
<feature type="compositionally biased region" description="Basic and acidic residues" evidence="1">
    <location>
        <begin position="40"/>
        <end position="53"/>
    </location>
</feature>
<accession>A0ABM1E8N5</accession>
<evidence type="ECO:0000313" key="3">
    <source>
        <dbReference type="RefSeq" id="XP_014668556.1"/>
    </source>
</evidence>
<organism evidence="2 3">
    <name type="scientific">Priapulus caudatus</name>
    <name type="common">Priapulid worm</name>
    <dbReference type="NCBI Taxonomy" id="37621"/>
    <lineage>
        <taxon>Eukaryota</taxon>
        <taxon>Metazoa</taxon>
        <taxon>Ecdysozoa</taxon>
        <taxon>Scalidophora</taxon>
        <taxon>Priapulida</taxon>
        <taxon>Priapulimorpha</taxon>
        <taxon>Priapulimorphida</taxon>
        <taxon>Priapulidae</taxon>
        <taxon>Priapulus</taxon>
    </lineage>
</organism>
<reference evidence="3" key="1">
    <citation type="submission" date="2025-08" db="UniProtKB">
        <authorList>
            <consortium name="RefSeq"/>
        </authorList>
    </citation>
    <scope>IDENTIFICATION</scope>
</reference>
<sequence>MAEGVGAEQDSEYSRRRRPPLSPQDSVHDVTVNVGGAGEHTVRVDASERRSSRPEIVPPPPGYEGAVNGDRDHTVQDTSKPQWRSSTLPVGGAPPRQGDVDRYATTERPVSSVSLESSVEGDKKKHKSVFRGWFHRKSKDKDGKGDQMSDLKADRV</sequence>
<feature type="compositionally biased region" description="Basic residues" evidence="1">
    <location>
        <begin position="124"/>
        <end position="138"/>
    </location>
</feature>
<proteinExistence type="predicted"/>
<dbReference type="Proteomes" id="UP000695022">
    <property type="component" value="Unplaced"/>
</dbReference>
<gene>
    <name evidence="3" type="primary">LOC106809842</name>
</gene>
<feature type="compositionally biased region" description="Polar residues" evidence="1">
    <location>
        <begin position="76"/>
        <end position="88"/>
    </location>
</feature>
<evidence type="ECO:0000313" key="2">
    <source>
        <dbReference type="Proteomes" id="UP000695022"/>
    </source>
</evidence>
<dbReference type="RefSeq" id="XP_014668556.1">
    <property type="nucleotide sequence ID" value="XM_014813070.1"/>
</dbReference>
<dbReference type="GeneID" id="106809842"/>
<protein>
    <submittedName>
        <fullName evidence="3">Uncharacterized protein LOC106809842 isoform X2</fullName>
    </submittedName>
</protein>
<evidence type="ECO:0000256" key="1">
    <source>
        <dbReference type="SAM" id="MobiDB-lite"/>
    </source>
</evidence>
<keyword evidence="2" id="KW-1185">Reference proteome</keyword>